<keyword evidence="1" id="KW-1133">Transmembrane helix</keyword>
<feature type="transmembrane region" description="Helical" evidence="1">
    <location>
        <begin position="102"/>
        <end position="129"/>
    </location>
</feature>
<protein>
    <submittedName>
        <fullName evidence="2">Uncharacterized protein</fullName>
    </submittedName>
</protein>
<dbReference type="EMBL" id="BSDT01000001">
    <property type="protein sequence ID" value="GLI42168.1"/>
    <property type="molecule type" value="Genomic_DNA"/>
</dbReference>
<keyword evidence="1" id="KW-0472">Membrane</keyword>
<feature type="transmembrane region" description="Helical" evidence="1">
    <location>
        <begin position="28"/>
        <end position="49"/>
    </location>
</feature>
<evidence type="ECO:0000256" key="1">
    <source>
        <dbReference type="SAM" id="Phobius"/>
    </source>
</evidence>
<sequence>MPFLFLIVALALAPTAIALVLLNLVDLGPFYAFDAAVGGLAGAGAWVAASIRWAAHDLVEAEPDPASATRRRYRIIQPYPRGRVFADIRGHWRAVLHTGRRLLGWTTWLGPLVWVALWPGFAILLMWWLAAAAALAALATAFTAVALAVTGAWRLLWMAVTPLLRLAHRRHRHRTGGVVCTNGKCLRAGPRPAYDCGRDCDARLDRYPSAAGVLWTRDRHGHRRSTLPFLGRAAPAYCPYCGRALGKGADRDAHRQILVTGASEEGGTAFVTRGLRQLLESSADGPKPLAAALGRAATPLVPGGPRPDTVAIRLHRMAGTPIRLHCKVAAAEYLDTVEASRDLPAFDECHAAAFVIQVEQGRVVEPDRVRQRFNVLRQRLPLNRDDPRRVKIALVLSGAAADPEALSDLDPLRSALAAESIRHRWFSDDREAWRWLLSGSPRRVEIADRRT</sequence>
<organism evidence="2 3">
    <name type="scientific">Glycomyces algeriensis</name>
    <dbReference type="NCBI Taxonomy" id="256037"/>
    <lineage>
        <taxon>Bacteria</taxon>
        <taxon>Bacillati</taxon>
        <taxon>Actinomycetota</taxon>
        <taxon>Actinomycetes</taxon>
        <taxon>Glycomycetales</taxon>
        <taxon>Glycomycetaceae</taxon>
        <taxon>Glycomyces</taxon>
    </lineage>
</organism>
<feature type="transmembrane region" description="Helical" evidence="1">
    <location>
        <begin position="135"/>
        <end position="164"/>
    </location>
</feature>
<evidence type="ECO:0000313" key="3">
    <source>
        <dbReference type="Proteomes" id="UP001144313"/>
    </source>
</evidence>
<keyword evidence="1" id="KW-0812">Transmembrane</keyword>
<proteinExistence type="predicted"/>
<accession>A0A9W6G8F1</accession>
<evidence type="ECO:0000313" key="2">
    <source>
        <dbReference type="EMBL" id="GLI42168.1"/>
    </source>
</evidence>
<gene>
    <name evidence="2" type="ORF">GALLR39Z86_20180</name>
</gene>
<reference evidence="2" key="1">
    <citation type="submission" date="2022-12" db="EMBL/GenBank/DDBJ databases">
        <title>Reference genome sequencing for broad-spectrum identification of bacterial and archaeal isolates by mass spectrometry.</title>
        <authorList>
            <person name="Sekiguchi Y."/>
            <person name="Tourlousse D.M."/>
        </authorList>
    </citation>
    <scope>NUCLEOTIDE SEQUENCE</scope>
    <source>
        <strain evidence="2">LLR39Z86</strain>
    </source>
</reference>
<dbReference type="RefSeq" id="WP_270117492.1">
    <property type="nucleotide sequence ID" value="NZ_BAAAOL010000006.1"/>
</dbReference>
<comment type="caution">
    <text evidence="2">The sequence shown here is derived from an EMBL/GenBank/DDBJ whole genome shotgun (WGS) entry which is preliminary data.</text>
</comment>
<dbReference type="Proteomes" id="UP001144313">
    <property type="component" value="Unassembled WGS sequence"/>
</dbReference>
<keyword evidence="3" id="KW-1185">Reference proteome</keyword>
<dbReference type="AlphaFoldDB" id="A0A9W6G8F1"/>
<name>A0A9W6G8F1_9ACTN</name>